<dbReference type="STRING" id="1095630.A0A2J6TPP0"/>
<dbReference type="SMART" id="SM01029">
    <property type="entry name" value="BetaGal_dom2"/>
    <property type="match status" value="1"/>
</dbReference>
<proteinExistence type="inferred from homology"/>
<sequence length="991" mass="108132">MPRKISRPSGSPVMQWPLHNDGINSVVEWDHYSYIINGHRLYIWSGEMHYWRAPVPEMWIDILQKIKAAGYIDPDNCVMLRGYHSAKEGLLDFESGAHNFTKLFDLAKQVGLYILFRPGPYVNAEATAGGFPGWLTTGAYGTLRNNDTRYTEAWTPYFTKMSEIVAQHQVSNGGNVFIYQIENEYGDQWKNVAAKTPNPSAISYMELLESCARNAGIDVPLIHNNPNMNTKSWSKDYGAGVGGDVDIYGLDSYPSCWSCNLSECTGTNGAYVDFQVSEYYTNFLQVSPTQPSFLAEFQGGSYNPWGGPEGGCINTTGPDWVNVYYRHNVAQKVTAMNIYMLFVGFPFHLVGSGTNQRTGESRVIGDKYQETKIFAQFLRVARDLAKVDLIGNGTQYASTPAIYATELRNPDTNGAFYITIHTSSPSTDLTPFKLYVSTSVGNLTIPQRASDVVLNGRESKIIVTDFGVGNKTLIYSTAEVFTVSTQDNLPLVFLWLPAGESGEFLFSGVSSSSLLKSAGCSNVQSTKSNGGLLVSYTQLVGSCAVKFDNGYRFVLIDRSTAYATWVPSTSTDPYTPENSTVIVQGPYLVRSASIAHETVDLTGDWSNATGLEIFAPSSVSRVRFNGEQLHITKSSYGSLVGKLGDSSHTIPSIQAQLPPLKKWKVNDGLPERNPTYDDSRWVVANHTSTPNPTPPATYPVLYADEYGFHTGNLLWRGRFSGTKATGVSLAVIGGTSSGYSAFLNGIYIGSFLGSTSITNGTLTLSFSNATLSYTNVLFIIQDHTGHDETSGVNNPRGIYNATLLGPISTNSSLSFDSWKLAGTAGGETNIDPVRGPYNEGGLHAERMGWHLPGFNDRAWSSSAPEVGLSEAGAKFYRSVVKLDVPKGVDVSLGFVLGSKEGSKVRAQLYVNGYMFGKFVPWIGNQVVFPVFPGILDYHGDNTIGLSIWAQDAAGGSVSIDWTVLGVVNSAFDPGFEARELRPGWSDRSAYY</sequence>
<dbReference type="InParanoid" id="A0A2J6TPP0"/>
<dbReference type="EC" id="3.2.1.23" evidence="3"/>
<dbReference type="Gene3D" id="3.20.20.80">
    <property type="entry name" value="Glycosidases"/>
    <property type="match status" value="1"/>
</dbReference>
<dbReference type="GO" id="GO:0004565">
    <property type="term" value="F:beta-galactosidase activity"/>
    <property type="evidence" value="ECO:0007669"/>
    <property type="project" value="UniProtKB-EC"/>
</dbReference>
<dbReference type="SUPFAM" id="SSF51011">
    <property type="entry name" value="Glycosyl hydrolase domain"/>
    <property type="match status" value="1"/>
</dbReference>
<dbReference type="InterPro" id="IPR001944">
    <property type="entry name" value="Glycoside_Hdrlase_35"/>
</dbReference>
<keyword evidence="11" id="KW-1185">Reference proteome</keyword>
<organism evidence="10 11">
    <name type="scientific">Hyaloscypha bicolor E</name>
    <dbReference type="NCBI Taxonomy" id="1095630"/>
    <lineage>
        <taxon>Eukaryota</taxon>
        <taxon>Fungi</taxon>
        <taxon>Dikarya</taxon>
        <taxon>Ascomycota</taxon>
        <taxon>Pezizomycotina</taxon>
        <taxon>Leotiomycetes</taxon>
        <taxon>Helotiales</taxon>
        <taxon>Hyaloscyphaceae</taxon>
        <taxon>Hyaloscypha</taxon>
        <taxon>Hyaloscypha bicolor</taxon>
    </lineage>
</organism>
<comment type="similarity">
    <text evidence="2 8">Belongs to the glycosyl hydrolase 35 family.</text>
</comment>
<keyword evidence="4" id="KW-0732">Signal</keyword>
<dbReference type="InterPro" id="IPR031330">
    <property type="entry name" value="Gly_Hdrlase_35_cat"/>
</dbReference>
<dbReference type="Pfam" id="PF10435">
    <property type="entry name" value="BetaGal_dom2"/>
    <property type="match status" value="1"/>
</dbReference>
<evidence type="ECO:0000313" key="11">
    <source>
        <dbReference type="Proteomes" id="UP000235371"/>
    </source>
</evidence>
<dbReference type="Proteomes" id="UP000235371">
    <property type="component" value="Unassembled WGS sequence"/>
</dbReference>
<comment type="catalytic activity">
    <reaction evidence="1">
        <text>Hydrolysis of terminal non-reducing beta-D-galactose residues in beta-D-galactosides.</text>
        <dbReference type="EC" id="3.2.1.23"/>
    </reaction>
</comment>
<dbReference type="Gene3D" id="2.60.120.260">
    <property type="entry name" value="Galactose-binding domain-like"/>
    <property type="match status" value="2"/>
</dbReference>
<dbReference type="GeneID" id="36592597"/>
<dbReference type="SUPFAM" id="SSF49785">
    <property type="entry name" value="Galactose-binding domain-like"/>
    <property type="match status" value="2"/>
</dbReference>
<evidence type="ECO:0000313" key="10">
    <source>
        <dbReference type="EMBL" id="PMD64987.1"/>
    </source>
</evidence>
<evidence type="ECO:0000256" key="5">
    <source>
        <dbReference type="ARBA" id="ARBA00022801"/>
    </source>
</evidence>
<reference evidence="10 11" key="1">
    <citation type="submission" date="2016-04" db="EMBL/GenBank/DDBJ databases">
        <title>A degradative enzymes factory behind the ericoid mycorrhizal symbiosis.</title>
        <authorList>
            <consortium name="DOE Joint Genome Institute"/>
            <person name="Martino E."/>
            <person name="Morin E."/>
            <person name="Grelet G."/>
            <person name="Kuo A."/>
            <person name="Kohler A."/>
            <person name="Daghino S."/>
            <person name="Barry K."/>
            <person name="Choi C."/>
            <person name="Cichocki N."/>
            <person name="Clum A."/>
            <person name="Copeland A."/>
            <person name="Hainaut M."/>
            <person name="Haridas S."/>
            <person name="Labutti K."/>
            <person name="Lindquist E."/>
            <person name="Lipzen A."/>
            <person name="Khouja H.-R."/>
            <person name="Murat C."/>
            <person name="Ohm R."/>
            <person name="Olson A."/>
            <person name="Spatafora J."/>
            <person name="Veneault-Fourrey C."/>
            <person name="Henrissat B."/>
            <person name="Grigoriev I."/>
            <person name="Martin F."/>
            <person name="Perotto S."/>
        </authorList>
    </citation>
    <scope>NUCLEOTIDE SEQUENCE [LARGE SCALE GENOMIC DNA]</scope>
    <source>
        <strain evidence="10 11">E</strain>
    </source>
</reference>
<dbReference type="InterPro" id="IPR025300">
    <property type="entry name" value="BetaGal_jelly_roll_dom"/>
</dbReference>
<dbReference type="InterPro" id="IPR017853">
    <property type="entry name" value="GH"/>
</dbReference>
<dbReference type="InterPro" id="IPR036833">
    <property type="entry name" value="BetaGal_dom3_sf"/>
</dbReference>
<dbReference type="SUPFAM" id="SSF51445">
    <property type="entry name" value="(Trans)glycosidases"/>
    <property type="match status" value="1"/>
</dbReference>
<dbReference type="EMBL" id="KZ613747">
    <property type="protein sequence ID" value="PMD64987.1"/>
    <property type="molecule type" value="Genomic_DNA"/>
</dbReference>
<evidence type="ECO:0000256" key="1">
    <source>
        <dbReference type="ARBA" id="ARBA00001412"/>
    </source>
</evidence>
<dbReference type="OrthoDB" id="1657402at2759"/>
<evidence type="ECO:0000256" key="7">
    <source>
        <dbReference type="ARBA" id="ARBA00023295"/>
    </source>
</evidence>
<accession>A0A2J6TPP0</accession>
<dbReference type="InterPro" id="IPR018954">
    <property type="entry name" value="Betagal_dom2"/>
</dbReference>
<dbReference type="PRINTS" id="PR00742">
    <property type="entry name" value="GLHYDRLASE35"/>
</dbReference>
<protein>
    <recommendedName>
        <fullName evidence="3">beta-galactosidase</fullName>
        <ecNumber evidence="3">3.2.1.23</ecNumber>
    </recommendedName>
</protein>
<dbReference type="GO" id="GO:0005975">
    <property type="term" value="P:carbohydrate metabolic process"/>
    <property type="evidence" value="ECO:0007669"/>
    <property type="project" value="InterPro"/>
</dbReference>
<dbReference type="InterPro" id="IPR037110">
    <property type="entry name" value="Betagal_dom2_sf"/>
</dbReference>
<dbReference type="Pfam" id="PF13364">
    <property type="entry name" value="BetaGal_ABD2"/>
    <property type="match status" value="2"/>
</dbReference>
<dbReference type="Gene3D" id="2.60.390.10">
    <property type="entry name" value="Beta-galactosidase, domain 3"/>
    <property type="match status" value="1"/>
</dbReference>
<dbReference type="AlphaFoldDB" id="A0A2J6TPP0"/>
<dbReference type="FunFam" id="2.60.120.260:FF:000065">
    <property type="entry name" value="Beta-galactosidase A"/>
    <property type="match status" value="1"/>
</dbReference>
<name>A0A2J6TPP0_9HELO</name>
<dbReference type="Pfam" id="PF13363">
    <property type="entry name" value="BetaGal_dom3"/>
    <property type="match status" value="1"/>
</dbReference>
<dbReference type="Gene3D" id="2.102.20.10">
    <property type="entry name" value="Beta-galactosidase, domain 2"/>
    <property type="match status" value="1"/>
</dbReference>
<dbReference type="InterPro" id="IPR008979">
    <property type="entry name" value="Galactose-bd-like_sf"/>
</dbReference>
<feature type="domain" description="Beta-galactosidase" evidence="9">
    <location>
        <begin position="383"/>
        <end position="564"/>
    </location>
</feature>
<evidence type="ECO:0000256" key="8">
    <source>
        <dbReference type="RuleBase" id="RU003679"/>
    </source>
</evidence>
<evidence type="ECO:0000256" key="4">
    <source>
        <dbReference type="ARBA" id="ARBA00022729"/>
    </source>
</evidence>
<keyword evidence="5 10" id="KW-0378">Hydrolase</keyword>
<dbReference type="SUPFAM" id="SSF117100">
    <property type="entry name" value="Beta-galactosidase LacA, domain 3"/>
    <property type="match status" value="1"/>
</dbReference>
<evidence type="ECO:0000256" key="3">
    <source>
        <dbReference type="ARBA" id="ARBA00012756"/>
    </source>
</evidence>
<dbReference type="PANTHER" id="PTHR23421">
    <property type="entry name" value="BETA-GALACTOSIDASE RELATED"/>
    <property type="match status" value="1"/>
</dbReference>
<evidence type="ECO:0000256" key="2">
    <source>
        <dbReference type="ARBA" id="ARBA00009809"/>
    </source>
</evidence>
<evidence type="ECO:0000259" key="9">
    <source>
        <dbReference type="SMART" id="SM01029"/>
    </source>
</evidence>
<keyword evidence="6" id="KW-0325">Glycoprotein</keyword>
<dbReference type="FunFam" id="2.102.20.10:FF:000001">
    <property type="entry name" value="Beta-galactosidase A"/>
    <property type="match status" value="1"/>
</dbReference>
<dbReference type="RefSeq" id="XP_024741891.1">
    <property type="nucleotide sequence ID" value="XM_024884520.1"/>
</dbReference>
<dbReference type="Pfam" id="PF01301">
    <property type="entry name" value="Glyco_hydro_35"/>
    <property type="match status" value="1"/>
</dbReference>
<gene>
    <name evidence="10" type="ORF">K444DRAFT_640692</name>
</gene>
<evidence type="ECO:0000256" key="6">
    <source>
        <dbReference type="ARBA" id="ARBA00023180"/>
    </source>
</evidence>
<keyword evidence="7" id="KW-0326">Glycosidase</keyword>
<dbReference type="InterPro" id="IPR025972">
    <property type="entry name" value="BetaGal_dom3"/>
</dbReference>